<reference evidence="4 5" key="1">
    <citation type="journal article" date="2015" name="Genome Announc.">
        <title>Complete genome sequence of Martelella endophytica YC6887, which has antifungal activity associated with a halophyte.</title>
        <authorList>
            <person name="Khan A."/>
            <person name="Khan H."/>
            <person name="Chung E.J."/>
            <person name="Hossain M.T."/>
            <person name="Chung Y.R."/>
        </authorList>
    </citation>
    <scope>NUCLEOTIDE SEQUENCE [LARGE SCALE GENOMIC DNA]</scope>
    <source>
        <strain evidence="4">YC6887</strain>
    </source>
</reference>
<keyword evidence="3" id="KW-0812">Transmembrane</keyword>
<feature type="coiled-coil region" evidence="1">
    <location>
        <begin position="55"/>
        <end position="89"/>
    </location>
</feature>
<dbReference type="Proteomes" id="UP000032611">
    <property type="component" value="Chromosome"/>
</dbReference>
<keyword evidence="3" id="KW-1133">Transmembrane helix</keyword>
<name>A0A0D5LLL3_MAREN</name>
<organism evidence="4 5">
    <name type="scientific">Martelella endophytica</name>
    <dbReference type="NCBI Taxonomy" id="1486262"/>
    <lineage>
        <taxon>Bacteria</taxon>
        <taxon>Pseudomonadati</taxon>
        <taxon>Pseudomonadota</taxon>
        <taxon>Alphaproteobacteria</taxon>
        <taxon>Hyphomicrobiales</taxon>
        <taxon>Aurantimonadaceae</taxon>
        <taxon>Martelella</taxon>
    </lineage>
</organism>
<dbReference type="AlphaFoldDB" id="A0A0D5LLL3"/>
<dbReference type="STRING" id="1486262.TM49_01500"/>
<proteinExistence type="predicted"/>
<accession>A0A0D5LLL3</accession>
<feature type="transmembrane region" description="Helical" evidence="3">
    <location>
        <begin position="17"/>
        <end position="35"/>
    </location>
</feature>
<evidence type="ECO:0000256" key="1">
    <source>
        <dbReference type="SAM" id="Coils"/>
    </source>
</evidence>
<evidence type="ECO:0000313" key="5">
    <source>
        <dbReference type="Proteomes" id="UP000032611"/>
    </source>
</evidence>
<dbReference type="EMBL" id="CP010803">
    <property type="protein sequence ID" value="AJY44657.1"/>
    <property type="molecule type" value="Genomic_DNA"/>
</dbReference>
<gene>
    <name evidence="4" type="ORF">TM49_01500</name>
</gene>
<protein>
    <submittedName>
        <fullName evidence="4">Uncharacterized protein</fullName>
    </submittedName>
</protein>
<keyword evidence="5" id="KW-1185">Reference proteome</keyword>
<dbReference type="PATRIC" id="fig|1486262.3.peg.309"/>
<dbReference type="HOGENOM" id="CLU_1823036_0_0_5"/>
<dbReference type="KEGG" id="mey:TM49_01500"/>
<evidence type="ECO:0000256" key="3">
    <source>
        <dbReference type="SAM" id="Phobius"/>
    </source>
</evidence>
<evidence type="ECO:0000256" key="2">
    <source>
        <dbReference type="SAM" id="MobiDB-lite"/>
    </source>
</evidence>
<feature type="region of interest" description="Disordered" evidence="2">
    <location>
        <begin position="109"/>
        <end position="141"/>
    </location>
</feature>
<evidence type="ECO:0000313" key="4">
    <source>
        <dbReference type="EMBL" id="AJY44657.1"/>
    </source>
</evidence>
<keyword evidence="1" id="KW-0175">Coiled coil</keyword>
<dbReference type="RefSeq" id="WP_045679236.1">
    <property type="nucleotide sequence ID" value="NZ_CP010803.1"/>
</dbReference>
<sequence length="141" mass="15806">MAWAIFTWLRDTRLGRFAGAALLVAIVAGAAVWWVNHAIHGVWTRGLAAGELRERIAWEQKAQILRDQLQAVEDDKQAALDELAATNRSRDLAQAQRISGLQMQLAAEREANAKDDKSCGDDGPPRPSRELWEHIRQEDAR</sequence>
<keyword evidence="3" id="KW-0472">Membrane</keyword>